<keyword evidence="3" id="KW-1185">Reference proteome</keyword>
<dbReference type="Gene3D" id="3.30.1590.10">
    <property type="entry name" value="Maltooligosyl trehalose synthase, domain 2"/>
    <property type="match status" value="1"/>
</dbReference>
<dbReference type="InterPro" id="IPR006047">
    <property type="entry name" value="GH13_cat_dom"/>
</dbReference>
<dbReference type="AlphaFoldDB" id="A0A2U1CLE4"/>
<gene>
    <name evidence="2" type="ORF">C7440_2544</name>
</gene>
<reference evidence="2 3" key="1">
    <citation type="submission" date="2018-04" db="EMBL/GenBank/DDBJ databases">
        <title>Genomic Encyclopedia of Type Strains, Phase IV (KMG-IV): sequencing the most valuable type-strain genomes for metagenomic binning, comparative biology and taxonomic classification.</title>
        <authorList>
            <person name="Goeker M."/>
        </authorList>
    </citation>
    <scope>NUCLEOTIDE SEQUENCE [LARGE SCALE GENOMIC DNA]</scope>
    <source>
        <strain evidence="2 3">DSM 10065</strain>
    </source>
</reference>
<dbReference type="Proteomes" id="UP000246145">
    <property type="component" value="Unassembled WGS sequence"/>
</dbReference>
<dbReference type="SMART" id="SM00642">
    <property type="entry name" value="Aamy"/>
    <property type="match status" value="1"/>
</dbReference>
<comment type="caution">
    <text evidence="2">The sequence shown here is derived from an EMBL/GenBank/DDBJ whole genome shotgun (WGS) entry which is preliminary data.</text>
</comment>
<dbReference type="STRING" id="1231391.GCA_000308195_00355"/>
<dbReference type="PANTHER" id="PTHR10357">
    <property type="entry name" value="ALPHA-AMYLASE FAMILY MEMBER"/>
    <property type="match status" value="1"/>
</dbReference>
<sequence>MSIPRATVRLQLHAGFTLEDARRQIPYYANMGASHLYLSPISCAVPGSLHGYDVTDPGRVNPQLGGEPALRALSQALRARSMGILLDIVPNHMATHPCNAWWWDVLARGEQSRYAHFFDIDWRPADRTLHGKVLAPFLAADYAACLQAGELRLVHGGQGGYLIQAGGARFPVAEGTLDCEAADVLAEHDPASLTGRRRLHDLLERQHYRLCNWRRAADSINWRRFFEISGLIGLRVEEPEVFDAVHELPLRLYGEGMVDGLRIDHVDGLARPLAYCERLREAMHERRPGGVGVQGRPWLVVEKILAVQEVLDERWQVDGTTGYDFMDQVAAVLHDPQGGVQLVEAWRRVTGCDDAAADYLREARKLMLRRHFVAERNALVRSVYGLLRLRAQPGEWTLKAVDRVLEAYLACFPVYRSYIEGATARGPDRAIIEGAAAEARIYLDPASGMHRLLDLITARLLDVSPGANEADGQCTHRLDEAACRREAVRRFEQLTPPLAAKSLEDTVFYRYGPLLSRNEVGSDPSVLAESIGEFHARNARRAARHPCSLLATASHDHKRGEDARARLAVLSERVGDWRRACAEWGAWRNMPGDTPSRSAERYMLWQALVGAWPLDLRLDDAEALAGFAGRIVQWQRKALREAKINSSWFEPNLEYERDCARYVHELLGWSPAQARLLAEALESGRLAEAPGAHDPAGGLLRSFHDFVQGIAPAGAVNSLAQAVLHLTSPGVPDLYQGTDWWDFSLVDPDNRRPVDYEGRRQALAATEADADMAALLQTWRDGRIKQAVIRRVLALRTHDPGVFAQGAYLPLATTGRRHDRVIAYMRRLEGREVVVAVPRLCAHAVKGGADALPRIDMTYWDDTGIMVSAPGGRDMKDIFTGKVHYASRDADLPVGSLFADLPCAVLVAA</sequence>
<proteinExistence type="predicted"/>
<dbReference type="GO" id="GO:0047470">
    <property type="term" value="F:(1,4)-alpha-D-glucan 1-alpha-D-glucosylmutase activity"/>
    <property type="evidence" value="ECO:0007669"/>
    <property type="project" value="TreeGrafter"/>
</dbReference>
<feature type="domain" description="Glycosyl hydrolase family 13 catalytic" evidence="1">
    <location>
        <begin position="17"/>
        <end position="429"/>
    </location>
</feature>
<evidence type="ECO:0000313" key="3">
    <source>
        <dbReference type="Proteomes" id="UP000246145"/>
    </source>
</evidence>
<dbReference type="PANTHER" id="PTHR10357:SF216">
    <property type="entry name" value="MALTOOLIGOSYL TREHALOSE SYNTHASE-RELATED"/>
    <property type="match status" value="1"/>
</dbReference>
<dbReference type="OrthoDB" id="9761577at2"/>
<dbReference type="InterPro" id="IPR012767">
    <property type="entry name" value="Trehalose_TreY"/>
</dbReference>
<dbReference type="InterPro" id="IPR013797">
    <property type="entry name" value="Maltooligo_trehalose_synth_4"/>
</dbReference>
<dbReference type="Pfam" id="PF00128">
    <property type="entry name" value="Alpha-amylase"/>
    <property type="match status" value="1"/>
</dbReference>
<name>A0A2U1CLE4_9BURK</name>
<protein>
    <submittedName>
        <fullName evidence="2">Maltooligosyl trehalose synthase</fullName>
    </submittedName>
</protein>
<dbReference type="EMBL" id="QEKO01000003">
    <property type="protein sequence ID" value="PVY61811.1"/>
    <property type="molecule type" value="Genomic_DNA"/>
</dbReference>
<dbReference type="RefSeq" id="WP_116518890.1">
    <property type="nucleotide sequence ID" value="NZ_JACCEX010000003.1"/>
</dbReference>
<dbReference type="GO" id="GO:0030980">
    <property type="term" value="P:alpha-glucan catabolic process"/>
    <property type="evidence" value="ECO:0007669"/>
    <property type="project" value="TreeGrafter"/>
</dbReference>
<dbReference type="Gene3D" id="3.20.20.80">
    <property type="entry name" value="Glycosidases"/>
    <property type="match status" value="4"/>
</dbReference>
<evidence type="ECO:0000259" key="1">
    <source>
        <dbReference type="SMART" id="SM00642"/>
    </source>
</evidence>
<dbReference type="SUPFAM" id="SSF51445">
    <property type="entry name" value="(Trans)glycosidases"/>
    <property type="match status" value="1"/>
</dbReference>
<organism evidence="2 3">
    <name type="scientific">Pusillimonas noertemannii</name>
    <dbReference type="NCBI Taxonomy" id="305977"/>
    <lineage>
        <taxon>Bacteria</taxon>
        <taxon>Pseudomonadati</taxon>
        <taxon>Pseudomonadota</taxon>
        <taxon>Betaproteobacteria</taxon>
        <taxon>Burkholderiales</taxon>
        <taxon>Alcaligenaceae</taxon>
        <taxon>Pusillimonas</taxon>
    </lineage>
</organism>
<dbReference type="CDD" id="cd11336">
    <property type="entry name" value="AmyAc_MTSase"/>
    <property type="match status" value="1"/>
</dbReference>
<dbReference type="Gene3D" id="1.10.10.470">
    <property type="entry name" value="Maltooligosyl trehalose synthase, domain 4"/>
    <property type="match status" value="1"/>
</dbReference>
<dbReference type="InterPro" id="IPR017853">
    <property type="entry name" value="GH"/>
</dbReference>
<accession>A0A2U1CLE4</accession>
<dbReference type="NCBIfam" id="TIGR02401">
    <property type="entry name" value="trehalose_TreY"/>
    <property type="match status" value="1"/>
</dbReference>
<dbReference type="GO" id="GO:0005992">
    <property type="term" value="P:trehalose biosynthetic process"/>
    <property type="evidence" value="ECO:0007669"/>
    <property type="project" value="TreeGrafter"/>
</dbReference>
<dbReference type="Gene3D" id="1.10.150.200">
    <property type="entry name" value="Maltooligosyl trehalose synthase, domain 3"/>
    <property type="match status" value="1"/>
</dbReference>
<evidence type="ECO:0000313" key="2">
    <source>
        <dbReference type="EMBL" id="PVY61811.1"/>
    </source>
</evidence>